<gene>
    <name evidence="1" type="ORF">S01H4_38167</name>
</gene>
<protein>
    <recommendedName>
        <fullName evidence="2">ArnR1-like winged helix-turn-helix domain-containing protein</fullName>
    </recommendedName>
</protein>
<evidence type="ECO:0008006" key="2">
    <source>
        <dbReference type="Google" id="ProtNLM"/>
    </source>
</evidence>
<dbReference type="InterPro" id="IPR036390">
    <property type="entry name" value="WH_DNA-bd_sf"/>
</dbReference>
<evidence type="ECO:0000313" key="1">
    <source>
        <dbReference type="EMBL" id="GAH04685.1"/>
    </source>
</evidence>
<name>X1D8Q5_9ZZZZ</name>
<dbReference type="AlphaFoldDB" id="X1D8Q5"/>
<dbReference type="Gene3D" id="1.10.10.10">
    <property type="entry name" value="Winged helix-like DNA-binding domain superfamily/Winged helix DNA-binding domain"/>
    <property type="match status" value="1"/>
</dbReference>
<accession>X1D8Q5</accession>
<dbReference type="InterPro" id="IPR036388">
    <property type="entry name" value="WH-like_DNA-bd_sf"/>
</dbReference>
<sequence>MTIDDLIGFLKKKGFRDTLEVLMNSKGHKIDKHAFYSELNKFSYYNSYFRVKEDLIERGLITIEQNNKKKYVKLTSKGLDVYNKLVEINNLIKFSQECLIQFDKALVIDLHGFTRPYKTYPDVIFGHIFG</sequence>
<proteinExistence type="predicted"/>
<comment type="caution">
    <text evidence="1">The sequence shown here is derived from an EMBL/GenBank/DDBJ whole genome shotgun (WGS) entry which is preliminary data.</text>
</comment>
<organism evidence="1">
    <name type="scientific">marine sediment metagenome</name>
    <dbReference type="NCBI Taxonomy" id="412755"/>
    <lineage>
        <taxon>unclassified sequences</taxon>
        <taxon>metagenomes</taxon>
        <taxon>ecological metagenomes</taxon>
    </lineage>
</organism>
<dbReference type="SUPFAM" id="SSF46785">
    <property type="entry name" value="Winged helix' DNA-binding domain"/>
    <property type="match status" value="1"/>
</dbReference>
<dbReference type="EMBL" id="BART01020561">
    <property type="protein sequence ID" value="GAH04685.1"/>
    <property type="molecule type" value="Genomic_DNA"/>
</dbReference>
<reference evidence="1" key="1">
    <citation type="journal article" date="2014" name="Front. Microbiol.">
        <title>High frequency of phylogenetically diverse reductive dehalogenase-homologous genes in deep subseafloor sedimentary metagenomes.</title>
        <authorList>
            <person name="Kawai M."/>
            <person name="Futagami T."/>
            <person name="Toyoda A."/>
            <person name="Takaki Y."/>
            <person name="Nishi S."/>
            <person name="Hori S."/>
            <person name="Arai W."/>
            <person name="Tsubouchi T."/>
            <person name="Morono Y."/>
            <person name="Uchiyama I."/>
            <person name="Ito T."/>
            <person name="Fujiyama A."/>
            <person name="Inagaki F."/>
            <person name="Takami H."/>
        </authorList>
    </citation>
    <scope>NUCLEOTIDE SEQUENCE</scope>
    <source>
        <strain evidence="1">Expedition CK06-06</strain>
    </source>
</reference>
<feature type="non-terminal residue" evidence="1">
    <location>
        <position position="130"/>
    </location>
</feature>